<reference evidence="3" key="2">
    <citation type="submission" date="2021-03" db="UniProtKB">
        <authorList>
            <consortium name="EnsemblPlants"/>
        </authorList>
    </citation>
    <scope>IDENTIFICATION</scope>
</reference>
<dbReference type="InterPro" id="IPR043502">
    <property type="entry name" value="DNA/RNA_pol_sf"/>
</dbReference>
<feature type="compositionally biased region" description="Acidic residues" evidence="1">
    <location>
        <begin position="248"/>
        <end position="269"/>
    </location>
</feature>
<dbReference type="Gramene" id="evm.model.09.1391">
    <property type="protein sequence ID" value="cds.evm.model.09.1391"/>
    <property type="gene ID" value="evm.TU.09.1391"/>
</dbReference>
<dbReference type="InterPro" id="IPR026960">
    <property type="entry name" value="RVT-Znf"/>
</dbReference>
<evidence type="ECO:0000256" key="1">
    <source>
        <dbReference type="SAM" id="MobiDB-lite"/>
    </source>
</evidence>
<dbReference type="EnsemblPlants" id="evm.model.09.1391">
    <property type="protein sequence ID" value="cds.evm.model.09.1391"/>
    <property type="gene ID" value="evm.TU.09.1391"/>
</dbReference>
<proteinExistence type="predicted"/>
<dbReference type="PANTHER" id="PTHR33116">
    <property type="entry name" value="REVERSE TRANSCRIPTASE ZINC-BINDING DOMAIN-CONTAINING PROTEIN-RELATED-RELATED"/>
    <property type="match status" value="1"/>
</dbReference>
<dbReference type="OMA" id="THITEIW"/>
<dbReference type="PROSITE" id="PS50878">
    <property type="entry name" value="RT_POL"/>
    <property type="match status" value="1"/>
</dbReference>
<dbReference type="Pfam" id="PF03372">
    <property type="entry name" value="Exo_endo_phos"/>
    <property type="match status" value="1"/>
</dbReference>
<organism evidence="3 4">
    <name type="scientific">Cannabis sativa</name>
    <name type="common">Hemp</name>
    <name type="synonym">Marijuana</name>
    <dbReference type="NCBI Taxonomy" id="3483"/>
    <lineage>
        <taxon>Eukaryota</taxon>
        <taxon>Viridiplantae</taxon>
        <taxon>Streptophyta</taxon>
        <taxon>Embryophyta</taxon>
        <taxon>Tracheophyta</taxon>
        <taxon>Spermatophyta</taxon>
        <taxon>Magnoliopsida</taxon>
        <taxon>eudicotyledons</taxon>
        <taxon>Gunneridae</taxon>
        <taxon>Pentapetalae</taxon>
        <taxon>rosids</taxon>
        <taxon>fabids</taxon>
        <taxon>Rosales</taxon>
        <taxon>Cannabaceae</taxon>
        <taxon>Cannabis</taxon>
    </lineage>
</organism>
<dbReference type="Gene3D" id="3.60.10.10">
    <property type="entry name" value="Endonuclease/exonuclease/phosphatase"/>
    <property type="match status" value="1"/>
</dbReference>
<dbReference type="SUPFAM" id="SSF56219">
    <property type="entry name" value="DNase I-like"/>
    <property type="match status" value="1"/>
</dbReference>
<dbReference type="PANTHER" id="PTHR33116:SF78">
    <property type="entry name" value="OS12G0587133 PROTEIN"/>
    <property type="match status" value="1"/>
</dbReference>
<dbReference type="EMBL" id="UZAU01000768">
    <property type="status" value="NOT_ANNOTATED_CDS"/>
    <property type="molecule type" value="Genomic_DNA"/>
</dbReference>
<reference evidence="3" key="1">
    <citation type="submission" date="2018-11" db="EMBL/GenBank/DDBJ databases">
        <authorList>
            <person name="Grassa J C."/>
        </authorList>
    </citation>
    <scope>NUCLEOTIDE SEQUENCE [LARGE SCALE GENOMIC DNA]</scope>
</reference>
<dbReference type="Pfam" id="PF13966">
    <property type="entry name" value="zf-RVT"/>
    <property type="match status" value="1"/>
</dbReference>
<evidence type="ECO:0000259" key="2">
    <source>
        <dbReference type="PROSITE" id="PS50878"/>
    </source>
</evidence>
<dbReference type="InterPro" id="IPR000477">
    <property type="entry name" value="RT_dom"/>
</dbReference>
<dbReference type="Pfam" id="PF00078">
    <property type="entry name" value="RVT_1"/>
    <property type="match status" value="1"/>
</dbReference>
<dbReference type="SUPFAM" id="SSF56672">
    <property type="entry name" value="DNA/RNA polymerases"/>
    <property type="match status" value="1"/>
</dbReference>
<evidence type="ECO:0000313" key="4">
    <source>
        <dbReference type="Proteomes" id="UP000596661"/>
    </source>
</evidence>
<keyword evidence="4" id="KW-1185">Reference proteome</keyword>
<dbReference type="GO" id="GO:0003824">
    <property type="term" value="F:catalytic activity"/>
    <property type="evidence" value="ECO:0007669"/>
    <property type="project" value="InterPro"/>
</dbReference>
<dbReference type="CDD" id="cd01650">
    <property type="entry name" value="RT_nLTR_like"/>
    <property type="match status" value="1"/>
</dbReference>
<feature type="region of interest" description="Disordered" evidence="1">
    <location>
        <begin position="220"/>
        <end position="269"/>
    </location>
</feature>
<evidence type="ECO:0000313" key="3">
    <source>
        <dbReference type="EnsemblPlants" id="cds.evm.model.09.1391"/>
    </source>
</evidence>
<feature type="compositionally biased region" description="Acidic residues" evidence="1">
    <location>
        <begin position="230"/>
        <end position="239"/>
    </location>
</feature>
<sequence length="1569" mass="181035">MFRSEDPSDSPEFDSFPNILHRSFQSIKESVISLRLVECLRMCFLAGLGESGQIARAPEKVGLDFVGPVRGASGWEAFPSFGPVKHIQLKDFWYYRRGLFKITLDQFSIQDSFIKRPKGLVMSDSMGPRRELSMVAKKMDPEQIIQEFLHSRLRSISPKGREKFRKAIIQFWEDFAVLKRKVTESVLHYKGEMELEKESRPMFARVYCRKRKSFGHERMNHFNEENYSPELEEDDEDPKEFEFRDLSSDDEESEGEGEDSIPEEGEETDDIICNINELWRVEAEVFSRQGLEEMRLVDGSDDKLDELEKEEGREADEIMIEATSWSNIVESMAEMGMEITQENEDSDQKTEEILTWNIRGSGDKGKRTAIKATICKANPDLVILQEVKRATVDRRFIGSIWRSRFKAWILIPAIGRSGGTLLIWDTRTISVLDSLVGEFSISVLINAEGKEPWWFSGVYGPCSYKLRPEFWDELAGLSSICGKSWCVAGDFNVTRRVGEKLNSSSFTRSMKLFDGLIRELQLIDPKLENGSFTWSNFRASPVCSRLDRFLFTNNWNIIFPFVRQELLVRIVSDHSPVVIDSNPPKWGPGPFRFDNHWLDHKSFSKCFERWWKEEINDGWPGTKFMKKLKILQGKVKEWSKSTFGQNRAKKIALEGRLGVLDKLEGTSFWNQSLLDERRKLKEEWKWLNFEEERGTWLKSKCKWAREGDANSRFFHNLLNARKARNTISRIERENGDIIDNEKEIAEELIAFFSKLYTSEARMGSGIEGIEWQQIAESSAGQLECPFEEEEVRNIVFSCEGNKAPGPDGFSLAVLQHNWETIKHDLMEVFTAFHREGRIEGSINDTFICLIPKRLNSCKVKDFRPISLITSVYKIIAKTLATRLRGVLGETISETQSAFVEGRQILDSVLMANEAVEDYRSRGRKGFVLKIDFEKAYDRVDWGFLDMVLRKKGFGERWRKWIRGCVSSTSFSIFINGRVRGKFNGSRGLRQGDPLSPFLFTMIADVLGRMVDKAIETESLTGFQIGKDDIRLSHLQFADDTLFFVKDEVSLQKLVKVVKAFCGISGLKVNLNKSQLLGICMNEEAVAQSAILIGCEVGRWPMTYLGMSLGGSPRKRSFWEPVLDKCAKRMDGWKCSFLSRGGRLTLIQSVLSSLPIYYLSLFKAPKVVLKELEKMMREFFWEGGDLAGGDHLVAWDEVCKPRAEGGLAIGKLDMRNKGLLMKWLWRFPLEPNSLWHKVIKSRYGKADNFWDTKQGVRISPRGPWKDISDLYDEYGKLVKFKVGNGERIRFWEDEWVGGSSLRDQFPNLAVISRAKNVSIQEMITDEGEVGDCVASWDLNFRRNIMDREIPSLTQLLQKLEHVRVLNILEDSRTWLPDSCGIFSSKSAFSWFTSTENFDELFWTKILWKSRGPSKVKVFGWLVALDKLNVHARLQKKRPFMSISPGWCVCCKISGEDNAHLFLRCRLASSLWIMLMNEFQIQWAMPSSVDYMLVSKVGGSKRSTSLWRTTVLSVLWVVWLERNNRIFEGSESSIETLWDKIKFWTASWVYKTKHFENISFLDLIRDWRTLL</sequence>
<dbReference type="InterPro" id="IPR036691">
    <property type="entry name" value="Endo/exonu/phosph_ase_sf"/>
</dbReference>
<name>A0A803QEA6_CANSA</name>
<dbReference type="InterPro" id="IPR005135">
    <property type="entry name" value="Endo/exonuclease/phosphatase"/>
</dbReference>
<feature type="domain" description="Reverse transcriptase" evidence="2">
    <location>
        <begin position="831"/>
        <end position="1108"/>
    </location>
</feature>
<protein>
    <recommendedName>
        <fullName evidence="2">Reverse transcriptase domain-containing protein</fullName>
    </recommendedName>
</protein>
<accession>A0A803QEA6</accession>
<dbReference type="Proteomes" id="UP000596661">
    <property type="component" value="Chromosome 9"/>
</dbReference>